<name>A0AA86SR05_9FABA</name>
<protein>
    <submittedName>
        <fullName evidence="1">Uncharacterized protein</fullName>
    </submittedName>
</protein>
<dbReference type="Proteomes" id="UP001189624">
    <property type="component" value="Chromosome 5"/>
</dbReference>
<dbReference type="EMBL" id="OY731402">
    <property type="protein sequence ID" value="CAJ1955600.1"/>
    <property type="molecule type" value="Genomic_DNA"/>
</dbReference>
<sequence length="90" mass="10715">MAVKWDQIYMKANRGWMKNGVRFTHAAKQVPFSLFFNNWLHQQPWEIKSFTMDAKREEAWDVKKETSLNFQTKNHGIMGPWLSMPFGIHS</sequence>
<proteinExistence type="predicted"/>
<gene>
    <name evidence="1" type="ORF">AYBTSS11_LOCUS16213</name>
</gene>
<dbReference type="AlphaFoldDB" id="A0AA86SR05"/>
<dbReference type="Gramene" id="rna-AYBTSS11_LOCUS16213">
    <property type="protein sequence ID" value="CAJ1955600.1"/>
    <property type="gene ID" value="gene-AYBTSS11_LOCUS16213"/>
</dbReference>
<evidence type="ECO:0000313" key="2">
    <source>
        <dbReference type="Proteomes" id="UP001189624"/>
    </source>
</evidence>
<organism evidence="1 2">
    <name type="scientific">Sphenostylis stenocarpa</name>
    <dbReference type="NCBI Taxonomy" id="92480"/>
    <lineage>
        <taxon>Eukaryota</taxon>
        <taxon>Viridiplantae</taxon>
        <taxon>Streptophyta</taxon>
        <taxon>Embryophyta</taxon>
        <taxon>Tracheophyta</taxon>
        <taxon>Spermatophyta</taxon>
        <taxon>Magnoliopsida</taxon>
        <taxon>eudicotyledons</taxon>
        <taxon>Gunneridae</taxon>
        <taxon>Pentapetalae</taxon>
        <taxon>rosids</taxon>
        <taxon>fabids</taxon>
        <taxon>Fabales</taxon>
        <taxon>Fabaceae</taxon>
        <taxon>Papilionoideae</taxon>
        <taxon>50 kb inversion clade</taxon>
        <taxon>NPAAA clade</taxon>
        <taxon>indigoferoid/millettioid clade</taxon>
        <taxon>Phaseoleae</taxon>
        <taxon>Sphenostylis</taxon>
    </lineage>
</organism>
<keyword evidence="2" id="KW-1185">Reference proteome</keyword>
<evidence type="ECO:0000313" key="1">
    <source>
        <dbReference type="EMBL" id="CAJ1955600.1"/>
    </source>
</evidence>
<accession>A0AA86SR05</accession>
<reference evidence="1" key="1">
    <citation type="submission" date="2023-10" db="EMBL/GenBank/DDBJ databases">
        <authorList>
            <person name="Domelevo Entfellner J.-B."/>
        </authorList>
    </citation>
    <scope>NUCLEOTIDE SEQUENCE</scope>
</reference>